<keyword evidence="2" id="KW-1185">Reference proteome</keyword>
<gene>
    <name evidence="1" type="ORF">PCANC_25003</name>
</gene>
<evidence type="ECO:0000313" key="2">
    <source>
        <dbReference type="Proteomes" id="UP000235388"/>
    </source>
</evidence>
<dbReference type="PANTHER" id="PTHR33069">
    <property type="entry name" value="CHROMOSOME 7, WHOLE GENOME SHOTGUN SEQUENCE-RELATED"/>
    <property type="match status" value="1"/>
</dbReference>
<organism evidence="1 2">
    <name type="scientific">Puccinia coronata f. sp. avenae</name>
    <dbReference type="NCBI Taxonomy" id="200324"/>
    <lineage>
        <taxon>Eukaryota</taxon>
        <taxon>Fungi</taxon>
        <taxon>Dikarya</taxon>
        <taxon>Basidiomycota</taxon>
        <taxon>Pucciniomycotina</taxon>
        <taxon>Pucciniomycetes</taxon>
        <taxon>Pucciniales</taxon>
        <taxon>Pucciniaceae</taxon>
        <taxon>Puccinia</taxon>
    </lineage>
</organism>
<dbReference type="EMBL" id="PGCJ01000951">
    <property type="protein sequence ID" value="PLW13399.1"/>
    <property type="molecule type" value="Genomic_DNA"/>
</dbReference>
<accession>A0A2N5SJJ5</accession>
<protein>
    <submittedName>
        <fullName evidence="1">Uncharacterized protein</fullName>
    </submittedName>
</protein>
<sequence length="298" mass="34618">MDEEFESLAGLAQAFVELDVTQTDQGLRICRSCIITLLNFARASILPAFVQTRTSVFAKLLRFYPKSITSRFEGFFTGFIPDDPTVGSTTDYLLLTTIHNRLRIIKQVIEWLDQSNFAELRNGWEWDVIFLDRILHELVELEGPPHIKYSQEKSLVRKQIQGLVPLVKLSRLLFNKLCKFTNSQPRLISHTNLEVLEVLREATISLPYHLHDISRTFDCPRPHSTKLAHSMNALEKSFKNIKLILNQHVDSLDSTYEPDAQQACRQWSQLWISQYYLAIENFRWISDDHTMDDMTDAE</sequence>
<name>A0A2N5SJJ5_9BASI</name>
<dbReference type="PANTHER" id="PTHR33069:SF3">
    <property type="entry name" value="DYNEIN HEAVY CHAIN TAIL DOMAIN-CONTAINING PROTEIN"/>
    <property type="match status" value="1"/>
</dbReference>
<comment type="caution">
    <text evidence="1">The sequence shown here is derived from an EMBL/GenBank/DDBJ whole genome shotgun (WGS) entry which is preliminary data.</text>
</comment>
<dbReference type="AlphaFoldDB" id="A0A2N5SJJ5"/>
<proteinExistence type="predicted"/>
<evidence type="ECO:0000313" key="1">
    <source>
        <dbReference type="EMBL" id="PLW13399.1"/>
    </source>
</evidence>
<reference evidence="1 2" key="1">
    <citation type="submission" date="2017-11" db="EMBL/GenBank/DDBJ databases">
        <title>De novo assembly and phasing of dikaryotic genomes from two isolates of Puccinia coronata f. sp. avenae, the causal agent of oat crown rust.</title>
        <authorList>
            <person name="Miller M.E."/>
            <person name="Zhang Y."/>
            <person name="Omidvar V."/>
            <person name="Sperschneider J."/>
            <person name="Schwessinger B."/>
            <person name="Raley C."/>
            <person name="Palmer J.M."/>
            <person name="Garnica D."/>
            <person name="Upadhyaya N."/>
            <person name="Rathjen J."/>
            <person name="Taylor J.M."/>
            <person name="Park R.F."/>
            <person name="Dodds P.N."/>
            <person name="Hirsch C.D."/>
            <person name="Kianian S.F."/>
            <person name="Figueroa M."/>
        </authorList>
    </citation>
    <scope>NUCLEOTIDE SEQUENCE [LARGE SCALE GENOMIC DNA]</scope>
    <source>
        <strain evidence="1">12NC29</strain>
    </source>
</reference>
<dbReference type="Proteomes" id="UP000235388">
    <property type="component" value="Unassembled WGS sequence"/>
</dbReference>